<dbReference type="Proteomes" id="UP001500571">
    <property type="component" value="Unassembled WGS sequence"/>
</dbReference>
<dbReference type="Pfam" id="PF11716">
    <property type="entry name" value="MDMPI_N"/>
    <property type="match status" value="1"/>
</dbReference>
<keyword evidence="3" id="KW-0413">Isomerase</keyword>
<evidence type="ECO:0000259" key="2">
    <source>
        <dbReference type="Pfam" id="PF11716"/>
    </source>
</evidence>
<name>A0ABN2QJZ9_9ACTN</name>
<dbReference type="InterPro" id="IPR036527">
    <property type="entry name" value="SCP2_sterol-bd_dom_sf"/>
</dbReference>
<dbReference type="SUPFAM" id="SSF55718">
    <property type="entry name" value="SCP-like"/>
    <property type="match status" value="1"/>
</dbReference>
<dbReference type="InterPro" id="IPR024344">
    <property type="entry name" value="MDMPI_metal-binding"/>
</dbReference>
<keyword evidence="4" id="KW-1185">Reference proteome</keyword>
<gene>
    <name evidence="3" type="ORF">GCM10009798_10690</name>
</gene>
<evidence type="ECO:0000259" key="1">
    <source>
        <dbReference type="Pfam" id="PF07398"/>
    </source>
</evidence>
<dbReference type="InterPro" id="IPR010872">
    <property type="entry name" value="MDMPI_C-term_domain"/>
</dbReference>
<dbReference type="InterPro" id="IPR017517">
    <property type="entry name" value="Maleyloyr_isom"/>
</dbReference>
<protein>
    <submittedName>
        <fullName evidence="3">Maleylpyruvate isomerase family mycothiol-dependent enzyme</fullName>
    </submittedName>
</protein>
<dbReference type="SUPFAM" id="SSF109854">
    <property type="entry name" value="DinB/YfiT-like putative metalloenzymes"/>
    <property type="match status" value="1"/>
</dbReference>
<reference evidence="3 4" key="1">
    <citation type="journal article" date="2019" name="Int. J. Syst. Evol. Microbiol.">
        <title>The Global Catalogue of Microorganisms (GCM) 10K type strain sequencing project: providing services to taxonomists for standard genome sequencing and annotation.</title>
        <authorList>
            <consortium name="The Broad Institute Genomics Platform"/>
            <consortium name="The Broad Institute Genome Sequencing Center for Infectious Disease"/>
            <person name="Wu L."/>
            <person name="Ma J."/>
        </authorList>
    </citation>
    <scope>NUCLEOTIDE SEQUENCE [LARGE SCALE GENOMIC DNA]</scope>
    <source>
        <strain evidence="3 4">JCM 15309</strain>
    </source>
</reference>
<feature type="domain" description="Mycothiol-dependent maleylpyruvate isomerase metal-binding" evidence="2">
    <location>
        <begin position="21"/>
        <end position="158"/>
    </location>
</feature>
<evidence type="ECO:0000313" key="3">
    <source>
        <dbReference type="EMBL" id="GAA1953381.1"/>
    </source>
</evidence>
<dbReference type="EMBL" id="BAAAPB010000001">
    <property type="protein sequence ID" value="GAA1953381.1"/>
    <property type="molecule type" value="Genomic_DNA"/>
</dbReference>
<dbReference type="NCBIfam" id="TIGR03083">
    <property type="entry name" value="maleylpyruvate isomerase family mycothiol-dependent enzyme"/>
    <property type="match status" value="1"/>
</dbReference>
<accession>A0ABN2QJZ9</accession>
<dbReference type="InterPro" id="IPR034660">
    <property type="entry name" value="DinB/YfiT-like"/>
</dbReference>
<comment type="caution">
    <text evidence="3">The sequence shown here is derived from an EMBL/GenBank/DDBJ whole genome shotgun (WGS) entry which is preliminary data.</text>
</comment>
<dbReference type="RefSeq" id="WP_344043165.1">
    <property type="nucleotide sequence ID" value="NZ_BAAAPB010000001.1"/>
</dbReference>
<sequence length="275" mass="28796">MTDSTPDALLLARYVDAWSVATAAFADLAASLSGEDWARPTDLPGWDVRAVVSHVAHLEGVLAGAEHEHAEVGDAAHVRGPMGQFTEIGVLTRREAPPAAIVDEIRRHTAARRQALVADPPTDPAAPAPGVFGAIGWDTARLLRNRPLDVWMHEQDVRRAVGRPGGLDSAAADHSVSYLLESLGYVLAKRAAGTPGTSVVAFVEGTPPAAYAVGEDGRGHRLDAVPTGPTTTLRMSRETFIRLAGGRGEVDPAAVAIEGDVALGERVVANLAITP</sequence>
<feature type="domain" description="MDMPI C-terminal" evidence="1">
    <location>
        <begin position="173"/>
        <end position="265"/>
    </location>
</feature>
<evidence type="ECO:0000313" key="4">
    <source>
        <dbReference type="Proteomes" id="UP001500571"/>
    </source>
</evidence>
<dbReference type="Pfam" id="PF07398">
    <property type="entry name" value="MDMPI_C"/>
    <property type="match status" value="1"/>
</dbReference>
<organism evidence="3 4">
    <name type="scientific">Nocardioides panacihumi</name>
    <dbReference type="NCBI Taxonomy" id="400774"/>
    <lineage>
        <taxon>Bacteria</taxon>
        <taxon>Bacillati</taxon>
        <taxon>Actinomycetota</taxon>
        <taxon>Actinomycetes</taxon>
        <taxon>Propionibacteriales</taxon>
        <taxon>Nocardioidaceae</taxon>
        <taxon>Nocardioides</taxon>
    </lineage>
</organism>
<proteinExistence type="predicted"/>
<dbReference type="GO" id="GO:0016853">
    <property type="term" value="F:isomerase activity"/>
    <property type="evidence" value="ECO:0007669"/>
    <property type="project" value="UniProtKB-KW"/>
</dbReference>
<dbReference type="Gene3D" id="1.20.120.450">
    <property type="entry name" value="dinb family like domain"/>
    <property type="match status" value="1"/>
</dbReference>